<keyword evidence="3" id="KW-1185">Reference proteome</keyword>
<comment type="caution">
    <text evidence="2">The sequence shown here is derived from an EMBL/GenBank/DDBJ whole genome shotgun (WGS) entry which is preliminary data.</text>
</comment>
<protein>
    <submittedName>
        <fullName evidence="2">Uncharacterized protein</fullName>
    </submittedName>
</protein>
<evidence type="ECO:0000256" key="1">
    <source>
        <dbReference type="SAM" id="MobiDB-lite"/>
    </source>
</evidence>
<dbReference type="Proteomes" id="UP001501303">
    <property type="component" value="Unassembled WGS sequence"/>
</dbReference>
<proteinExistence type="predicted"/>
<feature type="region of interest" description="Disordered" evidence="1">
    <location>
        <begin position="44"/>
        <end position="67"/>
    </location>
</feature>
<reference evidence="2 3" key="1">
    <citation type="journal article" date="2019" name="Int. J. Syst. Evol. Microbiol.">
        <title>The Global Catalogue of Microorganisms (GCM) 10K type strain sequencing project: providing services to taxonomists for standard genome sequencing and annotation.</title>
        <authorList>
            <consortium name="The Broad Institute Genomics Platform"/>
            <consortium name="The Broad Institute Genome Sequencing Center for Infectious Disease"/>
            <person name="Wu L."/>
            <person name="Ma J."/>
        </authorList>
    </citation>
    <scope>NUCLEOTIDE SEQUENCE [LARGE SCALE GENOMIC DNA]</scope>
    <source>
        <strain evidence="2 3">JCM 13581</strain>
    </source>
</reference>
<name>A0ABN2PI92_9ACTN</name>
<evidence type="ECO:0000313" key="3">
    <source>
        <dbReference type="Proteomes" id="UP001501303"/>
    </source>
</evidence>
<organism evidence="2 3">
    <name type="scientific">Streptomyces sodiiphilus</name>
    <dbReference type="NCBI Taxonomy" id="226217"/>
    <lineage>
        <taxon>Bacteria</taxon>
        <taxon>Bacillati</taxon>
        <taxon>Actinomycetota</taxon>
        <taxon>Actinomycetes</taxon>
        <taxon>Kitasatosporales</taxon>
        <taxon>Streptomycetaceae</taxon>
        <taxon>Streptomyces</taxon>
    </lineage>
</organism>
<evidence type="ECO:0000313" key="2">
    <source>
        <dbReference type="EMBL" id="GAA1921082.1"/>
    </source>
</evidence>
<sequence length="67" mass="7466">MDEDFGAWLLKEDFQHRSSPGPFRLKRVSVIEVSFHPKISEQGPGVYVRPKPLPGDVGGQPGPMLHL</sequence>
<gene>
    <name evidence="2" type="ORF">GCM10009716_32100</name>
</gene>
<dbReference type="EMBL" id="BAAAMJ010000032">
    <property type="protein sequence ID" value="GAA1921082.1"/>
    <property type="molecule type" value="Genomic_DNA"/>
</dbReference>
<accession>A0ABN2PI92</accession>